<sequence>MAMESEIVVTERQLLLERLSTEVVDNAKDIIRIVDELTSPDPSKSHSAYYKILHFAGHDVVNKIVNSHLRESQLDLLVGKRIELISEYQITRCLVTALEPSRYMAFGSATMYEDMMRLNSSDWTAAIANDEVFGTMKDSEYFKSKFNHLLKMVRERHRICLSKYYLNSPFRELLEKKALRKEWLRAESSIM</sequence>
<dbReference type="EMBL" id="MT936304">
    <property type="protein sequence ID" value="QOJ38481.1"/>
    <property type="molecule type" value="Genomic_RNA"/>
</dbReference>
<protein>
    <submittedName>
        <fullName evidence="1">P22</fullName>
    </submittedName>
</protein>
<organism evidence="1">
    <name type="scientific">Olivavirus actinidiae</name>
    <dbReference type="NCBI Taxonomy" id="2024724"/>
    <lineage>
        <taxon>Viruses</taxon>
        <taxon>Riboviria</taxon>
        <taxon>Orthornavirae</taxon>
        <taxon>Kitrinoviricota</taxon>
        <taxon>Alsuviricetes</taxon>
        <taxon>Martellivirales</taxon>
        <taxon>Closteroviridae</taxon>
        <taxon>Olivavirus</taxon>
    </lineage>
</organism>
<accession>A0A7L9CC34</accession>
<reference evidence="1" key="1">
    <citation type="submission" date="2020-08" db="EMBL/GenBank/DDBJ databases">
        <title>High throughput sequencing combined with conventional Sanger sequencing revealed high molecular diversity in AcV-1 population from kiwifruit grown in China.</title>
        <authorList>
            <person name="Hong N."/>
            <person name="Wen S."/>
        </authorList>
    </citation>
    <scope>NUCLEOTIDE SEQUENCE</scope>
    <source>
        <strain evidence="1">WH4-1</strain>
    </source>
</reference>
<name>A0A7L9CC34_9CLOS</name>
<evidence type="ECO:0000313" key="1">
    <source>
        <dbReference type="EMBL" id="QOJ38481.1"/>
    </source>
</evidence>
<proteinExistence type="predicted"/>